<reference evidence="4" key="1">
    <citation type="journal article" date="2012" name="Science">
        <title>The Paleozoic origin of enzymatic lignin decomposition reconstructed from 31 fungal genomes.</title>
        <authorList>
            <person name="Floudas D."/>
            <person name="Binder M."/>
            <person name="Riley R."/>
            <person name="Barry K."/>
            <person name="Blanchette R.A."/>
            <person name="Henrissat B."/>
            <person name="Martinez A.T."/>
            <person name="Otillar R."/>
            <person name="Spatafora J.W."/>
            <person name="Yadav J.S."/>
            <person name="Aerts A."/>
            <person name="Benoit I."/>
            <person name="Boyd A."/>
            <person name="Carlson A."/>
            <person name="Copeland A."/>
            <person name="Coutinho P.M."/>
            <person name="de Vries R.P."/>
            <person name="Ferreira P."/>
            <person name="Findley K."/>
            <person name="Foster B."/>
            <person name="Gaskell J."/>
            <person name="Glotzer D."/>
            <person name="Gorecki P."/>
            <person name="Heitman J."/>
            <person name="Hesse C."/>
            <person name="Hori C."/>
            <person name="Igarashi K."/>
            <person name="Jurgens J.A."/>
            <person name="Kallen N."/>
            <person name="Kersten P."/>
            <person name="Kohler A."/>
            <person name="Kuees U."/>
            <person name="Kumar T.K.A."/>
            <person name="Kuo A."/>
            <person name="LaButti K."/>
            <person name="Larrondo L.F."/>
            <person name="Lindquist E."/>
            <person name="Ling A."/>
            <person name="Lombard V."/>
            <person name="Lucas S."/>
            <person name="Lundell T."/>
            <person name="Martin R."/>
            <person name="McLaughlin D.J."/>
            <person name="Morgenstern I."/>
            <person name="Morin E."/>
            <person name="Murat C."/>
            <person name="Nagy L.G."/>
            <person name="Nolan M."/>
            <person name="Ohm R.A."/>
            <person name="Patyshakuliyeva A."/>
            <person name="Rokas A."/>
            <person name="Ruiz-Duenas F.J."/>
            <person name="Sabat G."/>
            <person name="Salamov A."/>
            <person name="Samejima M."/>
            <person name="Schmutz J."/>
            <person name="Slot J.C."/>
            <person name="St John F."/>
            <person name="Stenlid J."/>
            <person name="Sun H."/>
            <person name="Sun S."/>
            <person name="Syed K."/>
            <person name="Tsang A."/>
            <person name="Wiebenga A."/>
            <person name="Young D."/>
            <person name="Pisabarro A."/>
            <person name="Eastwood D.C."/>
            <person name="Martin F."/>
            <person name="Cullen D."/>
            <person name="Grigoriev I.V."/>
            <person name="Hibbett D.S."/>
        </authorList>
    </citation>
    <scope>NUCLEOTIDE SEQUENCE [LARGE SCALE GENOMIC DNA]</scope>
    <source>
        <strain evidence="4">TFB10046</strain>
    </source>
</reference>
<gene>
    <name evidence="3" type="ORF">AURDEDRAFT_174663</name>
</gene>
<dbReference type="OrthoDB" id="2520703at2759"/>
<feature type="compositionally biased region" description="Acidic residues" evidence="1">
    <location>
        <begin position="499"/>
        <end position="520"/>
    </location>
</feature>
<accession>J0WU41</accession>
<dbReference type="InterPro" id="IPR036047">
    <property type="entry name" value="F-box-like_dom_sf"/>
</dbReference>
<dbReference type="Pfam" id="PF12937">
    <property type="entry name" value="F-box-like"/>
    <property type="match status" value="1"/>
</dbReference>
<feature type="region of interest" description="Disordered" evidence="1">
    <location>
        <begin position="492"/>
        <end position="520"/>
    </location>
</feature>
<evidence type="ECO:0000256" key="1">
    <source>
        <dbReference type="SAM" id="MobiDB-lite"/>
    </source>
</evidence>
<dbReference type="EMBL" id="JH687866">
    <property type="protein sequence ID" value="EJD36274.1"/>
    <property type="molecule type" value="Genomic_DNA"/>
</dbReference>
<evidence type="ECO:0000313" key="4">
    <source>
        <dbReference type="Proteomes" id="UP000006514"/>
    </source>
</evidence>
<feature type="domain" description="F-box" evidence="2">
    <location>
        <begin position="4"/>
        <end position="47"/>
    </location>
</feature>
<dbReference type="Gene3D" id="1.20.1280.50">
    <property type="match status" value="1"/>
</dbReference>
<dbReference type="AlphaFoldDB" id="J0WU41"/>
<keyword evidence="4" id="KW-1185">Reference proteome</keyword>
<evidence type="ECO:0000259" key="2">
    <source>
        <dbReference type="Pfam" id="PF12937"/>
    </source>
</evidence>
<dbReference type="KEGG" id="adl:AURDEDRAFT_174663"/>
<dbReference type="InterPro" id="IPR001810">
    <property type="entry name" value="F-box_dom"/>
</dbReference>
<sequence length="520" mass="57667">MSASQLPPELLLGIFGAGLSSVDLAHVSRACRHFRTIVEPILYTSVALASTDKVRSFILAIQGRSSRAQAVRSLELDWFDDIVEEEEPPVANGFWEFHTKGAFDDGATKLTDEKKGPTPIDQEADARGMAPELCYAIAELVPSAHVVLLLDMLPRLQSLRVVPSPVEFWFWAAFPNPCDPDIPKRLPQGLLSLESLEVHYGPDFETSDVTELNDGAGYAHVKLICTLLLPNLRRLSFAGEDGDDNEWGMHYTEDLERRGPFVDMDRLKSRSGVTQLELCGTTLLPEHLLPQVLDMLAAPESVHVEQADEFDFAPFDEFLGRPTLRSLTLVEYPDGYFARNPERQPLHTLGKRDHLTHVALPVQALAPFEDGDLVRRVPRGIEHLDLAYPSLFVLDDQLDRLLQLVHKLGERGSRVRRLTVRPILGDSGHLRAACAASGIMLDQEPCVGAPADPFDAYGAGITYRSPLPTYDNDEFDGYDDFGDDHGSYFPVGFRGRYGDEEDDEEVDNDSDGDGTEADDG</sequence>
<dbReference type="CDD" id="cd09917">
    <property type="entry name" value="F-box_SF"/>
    <property type="match status" value="1"/>
</dbReference>
<name>J0WU41_AURST</name>
<organism evidence="3 4">
    <name type="scientific">Auricularia subglabra (strain TFB-10046 / SS5)</name>
    <name type="common">White-rot fungus</name>
    <name type="synonym">Auricularia delicata (strain TFB10046)</name>
    <dbReference type="NCBI Taxonomy" id="717982"/>
    <lineage>
        <taxon>Eukaryota</taxon>
        <taxon>Fungi</taxon>
        <taxon>Dikarya</taxon>
        <taxon>Basidiomycota</taxon>
        <taxon>Agaricomycotina</taxon>
        <taxon>Agaricomycetes</taxon>
        <taxon>Auriculariales</taxon>
        <taxon>Auriculariaceae</taxon>
        <taxon>Auricularia</taxon>
    </lineage>
</organism>
<evidence type="ECO:0000313" key="3">
    <source>
        <dbReference type="EMBL" id="EJD36274.1"/>
    </source>
</evidence>
<proteinExistence type="predicted"/>
<dbReference type="InParanoid" id="J0WU41"/>
<protein>
    <recommendedName>
        <fullName evidence="2">F-box domain-containing protein</fullName>
    </recommendedName>
</protein>
<dbReference type="SUPFAM" id="SSF81383">
    <property type="entry name" value="F-box domain"/>
    <property type="match status" value="1"/>
</dbReference>
<dbReference type="Proteomes" id="UP000006514">
    <property type="component" value="Unassembled WGS sequence"/>
</dbReference>